<keyword evidence="2" id="KW-1185">Reference proteome</keyword>
<evidence type="ECO:0000313" key="2">
    <source>
        <dbReference type="Proteomes" id="UP001732700"/>
    </source>
</evidence>
<reference evidence="1" key="1">
    <citation type="submission" date="2021-05" db="EMBL/GenBank/DDBJ databases">
        <authorList>
            <person name="Scholz U."/>
            <person name="Mascher M."/>
            <person name="Fiebig A."/>
        </authorList>
    </citation>
    <scope>NUCLEOTIDE SEQUENCE [LARGE SCALE GENOMIC DNA]</scope>
</reference>
<sequence>MAETGHASRLPTSLDVLVSDVQSKLEFHKYAYFDCLGTKNMLDCVIEEKGKLQQEQNAIIQVVAEKDSLTKKNEELAAEIESLKEQLRASESSNPLQGSGFQQSQSGRAQTGPMQKRKRQSGDKDADEHEDEGARKEVAIVEDLSGMENPDQGLSTEHEGARKEIADIHSKLIKGFIDISAIGGRNISIKNIGQLDERPFLPACLEKLPRKEAEKKSSELYHFWQEQLLNPEWNPFKTVTVEGITKETVDVNDDKLQELCAAWGDGVYKAVVNCLMEMQESGRLGDRSIVPELWNFKAKRKATLSESIEYMCSQVKRLSDASRRTRSRRVT</sequence>
<dbReference type="Proteomes" id="UP001732700">
    <property type="component" value="Chromosome 5C"/>
</dbReference>
<organism evidence="1 2">
    <name type="scientific">Avena sativa</name>
    <name type="common">Oat</name>
    <dbReference type="NCBI Taxonomy" id="4498"/>
    <lineage>
        <taxon>Eukaryota</taxon>
        <taxon>Viridiplantae</taxon>
        <taxon>Streptophyta</taxon>
        <taxon>Embryophyta</taxon>
        <taxon>Tracheophyta</taxon>
        <taxon>Spermatophyta</taxon>
        <taxon>Magnoliopsida</taxon>
        <taxon>Liliopsida</taxon>
        <taxon>Poales</taxon>
        <taxon>Poaceae</taxon>
        <taxon>BOP clade</taxon>
        <taxon>Pooideae</taxon>
        <taxon>Poodae</taxon>
        <taxon>Poeae</taxon>
        <taxon>Poeae Chloroplast Group 1 (Aveneae type)</taxon>
        <taxon>Aveninae</taxon>
        <taxon>Avena</taxon>
    </lineage>
</organism>
<dbReference type="EnsemblPlants" id="AVESA.00010b.r2.5CG0919420.1">
    <property type="protein sequence ID" value="AVESA.00010b.r2.5CG0919420.1.CDS"/>
    <property type="gene ID" value="AVESA.00010b.r2.5CG0919420"/>
</dbReference>
<accession>A0ACD5Y6X9</accession>
<evidence type="ECO:0000313" key="1">
    <source>
        <dbReference type="EnsemblPlants" id="AVESA.00010b.r2.5CG0919420.1.CDS"/>
    </source>
</evidence>
<proteinExistence type="predicted"/>
<protein>
    <submittedName>
        <fullName evidence="1">Uncharacterized protein</fullName>
    </submittedName>
</protein>
<name>A0ACD5Y6X9_AVESA</name>
<reference evidence="1" key="2">
    <citation type="submission" date="2025-09" db="UniProtKB">
        <authorList>
            <consortium name="EnsemblPlants"/>
        </authorList>
    </citation>
    <scope>IDENTIFICATION</scope>
</reference>